<gene>
    <name evidence="1" type="primary">NOP12</name>
    <name evidence="1" type="ORF">LOY88_003981</name>
</gene>
<protein>
    <submittedName>
        <fullName evidence="1">Nucleolar protein 12</fullName>
    </submittedName>
</protein>
<evidence type="ECO:0000313" key="1">
    <source>
        <dbReference type="EMBL" id="KAI2385600.1"/>
    </source>
</evidence>
<organism evidence="1">
    <name type="scientific">Ophidiomyces ophidiicola</name>
    <dbReference type="NCBI Taxonomy" id="1387563"/>
    <lineage>
        <taxon>Eukaryota</taxon>
        <taxon>Fungi</taxon>
        <taxon>Dikarya</taxon>
        <taxon>Ascomycota</taxon>
        <taxon>Pezizomycotina</taxon>
        <taxon>Eurotiomycetes</taxon>
        <taxon>Eurotiomycetidae</taxon>
        <taxon>Onygenales</taxon>
        <taxon>Onygenaceae</taxon>
        <taxon>Ophidiomyces</taxon>
    </lineage>
</organism>
<accession>A0ACB8UWV5</accession>
<dbReference type="EMBL" id="JALBCA010000056">
    <property type="protein sequence ID" value="KAI2385600.1"/>
    <property type="molecule type" value="Genomic_DNA"/>
</dbReference>
<reference evidence="1" key="1">
    <citation type="journal article" date="2022" name="bioRxiv">
        <title>Population genetic analysis of Ophidiomyces ophidiicola, the causative agent of snake fungal disease, indicates recent introductions to the USA.</title>
        <authorList>
            <person name="Ladner J.T."/>
            <person name="Palmer J.M."/>
            <person name="Ettinger C.L."/>
            <person name="Stajich J.E."/>
            <person name="Farrell T.M."/>
            <person name="Glorioso B.M."/>
            <person name="Lawson B."/>
            <person name="Price S.J."/>
            <person name="Stengle A.G."/>
            <person name="Grear D.A."/>
            <person name="Lorch J.M."/>
        </authorList>
    </citation>
    <scope>NUCLEOTIDE SEQUENCE</scope>
    <source>
        <strain evidence="1">NWHC 24266-5</strain>
    </source>
</reference>
<sequence>MGKKIKPAKKAKAAEGAAASEPTTAPTLIFGEKHTHVDPVLASLFANSAGPVTTPKIIKPLKGVNIATSKEKKALTNSEVEDSDRTDEEPEATSSKVKEVAIENDEEMLDSSSEEDIEHELDNRVSSIPAFTEQTRKRKRKEADDSLEELYLKKIAKEEEKERRNLTEEKRAKLNKTTNDAASDAQSGNSSSKEQYEEQVPLIHESVGGDPGFAALEKSTRTVFLGNVPSEVIKSKSAKKTLLTHLSSFFPSLPTSPMQPKIESIRFRSTAFATASVPKRAAFAKKELMDSTTKSTNAYIVYNTAAAAQKALSLNGTIVLGRHLRVDSISQPAPVDNKRCVFIGNLGFVDEEQMESATEDGKKQRKSKPPADVEEGLWRIFNEHAGPVESVRVVRDPSTRVGKGFAYVQFHDQNGVEAALLLDGKTFPPMLPRKLRVNRAKRPSKKRDNISMNGNPDKTKLGQGDGLKGRGATRLLGRAGAVQARSIGRADKRGKISPVVVDRTPFVFEGHRAVEGRNGGSLKARQKKTRGRPTTRSARRAKMYKDSNKAGK</sequence>
<proteinExistence type="predicted"/>
<comment type="caution">
    <text evidence="1">The sequence shown here is derived from an EMBL/GenBank/DDBJ whole genome shotgun (WGS) entry which is preliminary data.</text>
</comment>
<name>A0ACB8UWV5_9EURO</name>